<organism evidence="1 2">
    <name type="scientific">Neolewinella marina</name>
    <dbReference type="NCBI Taxonomy" id="438751"/>
    <lineage>
        <taxon>Bacteria</taxon>
        <taxon>Pseudomonadati</taxon>
        <taxon>Bacteroidota</taxon>
        <taxon>Saprospiria</taxon>
        <taxon>Saprospirales</taxon>
        <taxon>Lewinellaceae</taxon>
        <taxon>Neolewinella</taxon>
    </lineage>
</organism>
<comment type="caution">
    <text evidence="1">The sequence shown here is derived from an EMBL/GenBank/DDBJ whole genome shotgun (WGS) entry which is preliminary data.</text>
</comment>
<keyword evidence="2" id="KW-1185">Reference proteome</keyword>
<dbReference type="EMBL" id="PDLO01000005">
    <property type="protein sequence ID" value="PHK98058.1"/>
    <property type="molecule type" value="Genomic_DNA"/>
</dbReference>
<dbReference type="Proteomes" id="UP000226437">
    <property type="component" value="Unassembled WGS sequence"/>
</dbReference>
<name>A0A2G0CDK1_9BACT</name>
<protein>
    <submittedName>
        <fullName evidence="1">Uncharacterized protein</fullName>
    </submittedName>
</protein>
<reference evidence="1 2" key="1">
    <citation type="submission" date="2017-10" db="EMBL/GenBank/DDBJ databases">
        <title>The draft genome sequence of Lewinella marina KCTC 32374.</title>
        <authorList>
            <person name="Wang K."/>
        </authorList>
    </citation>
    <scope>NUCLEOTIDE SEQUENCE [LARGE SCALE GENOMIC DNA]</scope>
    <source>
        <strain evidence="1 2">MKG-38</strain>
    </source>
</reference>
<dbReference type="AlphaFoldDB" id="A0A2G0CDK1"/>
<accession>A0A2G0CDK1</accession>
<proteinExistence type="predicted"/>
<evidence type="ECO:0000313" key="1">
    <source>
        <dbReference type="EMBL" id="PHK98058.1"/>
    </source>
</evidence>
<gene>
    <name evidence="1" type="ORF">CGL56_12770</name>
</gene>
<evidence type="ECO:0000313" key="2">
    <source>
        <dbReference type="Proteomes" id="UP000226437"/>
    </source>
</evidence>
<sequence>MQVTFLLVFGVLSIFQCRDADRGQFDKSSASAVSKAEIVKLLQNDEPALTSVDICLSDRIIWPAYMGFSALIDCDSIDYLNIVNEIYKGNSCEEQYVYNLQHQYDDPWEHDIGKFTFLKPINLDSCLYTIFFSDFQNGHVYAALVSRKQLVESEGPMLLFGKAKEFMIKFSDTGGRVDWIKTTEIVDSSLYLPSAQ</sequence>